<evidence type="ECO:0000313" key="3">
    <source>
        <dbReference type="Proteomes" id="UP001227162"/>
    </source>
</evidence>
<keyword evidence="3" id="KW-1185">Reference proteome</keyword>
<accession>A0AAJ1U998</accession>
<dbReference type="AlphaFoldDB" id="A0AAJ1U998"/>
<dbReference type="InterPro" id="IPR045601">
    <property type="entry name" value="DUF6455"/>
</dbReference>
<gene>
    <name evidence="2" type="ORF">NOI20_16255</name>
</gene>
<name>A0AAJ1U998_9RHOB</name>
<protein>
    <submittedName>
        <fullName evidence="2">DUF6455 family protein</fullName>
    </submittedName>
</protein>
<dbReference type="RefSeq" id="WP_317627292.1">
    <property type="nucleotide sequence ID" value="NZ_JANFFA010000005.1"/>
</dbReference>
<evidence type="ECO:0000259" key="1">
    <source>
        <dbReference type="Pfam" id="PF20056"/>
    </source>
</evidence>
<comment type="caution">
    <text evidence="2">The sequence shown here is derived from an EMBL/GenBank/DDBJ whole genome shotgun (WGS) entry which is preliminary data.</text>
</comment>
<dbReference type="Pfam" id="PF20056">
    <property type="entry name" value="DUF6455"/>
    <property type="match status" value="1"/>
</dbReference>
<dbReference type="Proteomes" id="UP001227162">
    <property type="component" value="Unassembled WGS sequence"/>
</dbReference>
<reference evidence="2" key="2">
    <citation type="submission" date="2023-04" db="EMBL/GenBank/DDBJ databases">
        <title>'Rhodoalgimonas zhirmunskyi' gen. nov., isolated from a red alga.</title>
        <authorList>
            <person name="Nedashkovskaya O.I."/>
            <person name="Otstavnykh N.Y."/>
            <person name="Bystritskaya E.P."/>
            <person name="Balabanova L.A."/>
            <person name="Isaeva M.P."/>
        </authorList>
    </citation>
    <scope>NUCLEOTIDE SEQUENCE</scope>
    <source>
        <strain evidence="2">10Alg 79</strain>
    </source>
</reference>
<organism evidence="2 3">
    <name type="scientific">Rhodalgimonas zhirmunskyi</name>
    <dbReference type="NCBI Taxonomy" id="2964767"/>
    <lineage>
        <taxon>Bacteria</taxon>
        <taxon>Pseudomonadati</taxon>
        <taxon>Pseudomonadota</taxon>
        <taxon>Alphaproteobacteria</taxon>
        <taxon>Rhodobacterales</taxon>
        <taxon>Roseobacteraceae</taxon>
        <taxon>Rhodalgimonas</taxon>
    </lineage>
</organism>
<reference evidence="2" key="1">
    <citation type="submission" date="2022-07" db="EMBL/GenBank/DDBJ databases">
        <authorList>
            <person name="Otstavnykh N."/>
            <person name="Isaeva M."/>
            <person name="Bystritskaya E."/>
        </authorList>
    </citation>
    <scope>NUCLEOTIDE SEQUENCE</scope>
    <source>
        <strain evidence="2">10Alg 79</strain>
    </source>
</reference>
<evidence type="ECO:0000313" key="2">
    <source>
        <dbReference type="EMBL" id="MDQ2095671.1"/>
    </source>
</evidence>
<proteinExistence type="predicted"/>
<feature type="domain" description="DUF6455" evidence="1">
    <location>
        <begin position="1"/>
        <end position="81"/>
    </location>
</feature>
<dbReference type="EMBL" id="JANFFA010000005">
    <property type="protein sequence ID" value="MDQ2095671.1"/>
    <property type="molecule type" value="Genomic_DNA"/>
</dbReference>
<sequence length="93" mass="10534">MKPLGETKRHFWLAQRMAKLHDVDLVGAVARGDLAQEEWAGMVTRCRGCEWTEGCTRFLEQGEAHDDLPHDCRNRVRMAELLALQTAATQGEL</sequence>